<evidence type="ECO:0000313" key="2">
    <source>
        <dbReference type="EMBL" id="KAF0770073.1"/>
    </source>
</evidence>
<reference evidence="2 3" key="1">
    <citation type="submission" date="2019-08" db="EMBL/GenBank/DDBJ databases">
        <title>Whole genome of Aphis craccivora.</title>
        <authorList>
            <person name="Voronova N.V."/>
            <person name="Shulinski R.S."/>
            <person name="Bandarenka Y.V."/>
            <person name="Zhorov D.G."/>
            <person name="Warner D."/>
        </authorList>
    </citation>
    <scope>NUCLEOTIDE SEQUENCE [LARGE SCALE GENOMIC DNA]</scope>
    <source>
        <strain evidence="2">180601</strain>
        <tissue evidence="2">Whole Body</tissue>
    </source>
</reference>
<protein>
    <submittedName>
        <fullName evidence="2">Reverse transcriptase domain-containing protein</fullName>
    </submittedName>
</protein>
<keyword evidence="2" id="KW-0808">Transferase</keyword>
<dbReference type="GO" id="GO:0003964">
    <property type="term" value="F:RNA-directed DNA polymerase activity"/>
    <property type="evidence" value="ECO:0007669"/>
    <property type="project" value="UniProtKB-KW"/>
</dbReference>
<dbReference type="OrthoDB" id="6630711at2759"/>
<sequence>MITNRVGKFTLDRFVMRTSPQHFFLVPILIINVQQNCTINISRMTILVINYVLLVVFVTDLVSRRTSSRLVAGFSTGLQPARLPPPLTSPTMTVSLSGGCEYTLQNISKMRNCPTKMVKINNSEEQMTTGDENSKLHYVMGVWILNNDNWIFNIKYRENIAGDSQGGIVSPFIFNIYTSDQQLTCQNTVVGDYVDDKFIIMSFDNNLLTAF</sequence>
<dbReference type="Proteomes" id="UP000478052">
    <property type="component" value="Unassembled WGS sequence"/>
</dbReference>
<proteinExistence type="predicted"/>
<keyword evidence="3" id="KW-1185">Reference proteome</keyword>
<gene>
    <name evidence="2" type="ORF">FWK35_00003322</name>
</gene>
<feature type="transmembrane region" description="Helical" evidence="1">
    <location>
        <begin position="41"/>
        <end position="62"/>
    </location>
</feature>
<keyword evidence="1" id="KW-1133">Transmembrane helix</keyword>
<organism evidence="2 3">
    <name type="scientific">Aphis craccivora</name>
    <name type="common">Cowpea aphid</name>
    <dbReference type="NCBI Taxonomy" id="307492"/>
    <lineage>
        <taxon>Eukaryota</taxon>
        <taxon>Metazoa</taxon>
        <taxon>Ecdysozoa</taxon>
        <taxon>Arthropoda</taxon>
        <taxon>Hexapoda</taxon>
        <taxon>Insecta</taxon>
        <taxon>Pterygota</taxon>
        <taxon>Neoptera</taxon>
        <taxon>Paraneoptera</taxon>
        <taxon>Hemiptera</taxon>
        <taxon>Sternorrhyncha</taxon>
        <taxon>Aphidomorpha</taxon>
        <taxon>Aphidoidea</taxon>
        <taxon>Aphididae</taxon>
        <taxon>Aphidini</taxon>
        <taxon>Aphis</taxon>
        <taxon>Aphis</taxon>
    </lineage>
</organism>
<keyword evidence="1" id="KW-0472">Membrane</keyword>
<evidence type="ECO:0000256" key="1">
    <source>
        <dbReference type="SAM" id="Phobius"/>
    </source>
</evidence>
<keyword evidence="2" id="KW-0548">Nucleotidyltransferase</keyword>
<comment type="caution">
    <text evidence="2">The sequence shown here is derived from an EMBL/GenBank/DDBJ whole genome shotgun (WGS) entry which is preliminary data.</text>
</comment>
<evidence type="ECO:0000313" key="3">
    <source>
        <dbReference type="Proteomes" id="UP000478052"/>
    </source>
</evidence>
<dbReference type="EMBL" id="VUJU01000489">
    <property type="protein sequence ID" value="KAF0770073.1"/>
    <property type="molecule type" value="Genomic_DNA"/>
</dbReference>
<keyword evidence="1" id="KW-0812">Transmembrane</keyword>
<accession>A0A6G0ZG69</accession>
<dbReference type="AlphaFoldDB" id="A0A6G0ZG69"/>
<keyword evidence="2" id="KW-0695">RNA-directed DNA polymerase</keyword>
<name>A0A6G0ZG69_APHCR</name>